<dbReference type="AlphaFoldDB" id="A0A0S4MMM1"/>
<accession>A0A0S4MMM1</accession>
<name>A0A0S4MMM1_ECHMU</name>
<evidence type="ECO:0000313" key="3">
    <source>
        <dbReference type="Proteomes" id="UP000017246"/>
    </source>
</evidence>
<reference evidence="2" key="1">
    <citation type="journal article" date="2013" name="Nature">
        <title>The genomes of four tapeworm species reveal adaptations to parasitism.</title>
        <authorList>
            <person name="Tsai I.J."/>
            <person name="Zarowiecki M."/>
            <person name="Holroyd N."/>
            <person name="Garciarrubio A."/>
            <person name="Sanchez-Flores A."/>
            <person name="Brooks K.L."/>
            <person name="Tracey A."/>
            <person name="Bobes R.J."/>
            <person name="Fragoso G."/>
            <person name="Sciutto E."/>
            <person name="Aslett M."/>
            <person name="Beasley H."/>
            <person name="Bennett H.M."/>
            <person name="Cai J."/>
            <person name="Camicia F."/>
            <person name="Clark R."/>
            <person name="Cucher M."/>
            <person name="De Silva N."/>
            <person name="Day T.A."/>
            <person name="Deplazes P."/>
            <person name="Estrada K."/>
            <person name="Fernandez C."/>
            <person name="Holland P.W."/>
            <person name="Hou J."/>
            <person name="Hu S."/>
            <person name="Huckvale T."/>
            <person name="Hung S.S."/>
            <person name="Kamenetzky L."/>
            <person name="Keane J.A."/>
            <person name="Kiss F."/>
            <person name="Koziol U."/>
            <person name="Lambert O."/>
            <person name="Liu K."/>
            <person name="Luo X."/>
            <person name="Luo Y."/>
            <person name="Macchiaroli N."/>
            <person name="Nichol S."/>
            <person name="Paps J."/>
            <person name="Parkinson J."/>
            <person name="Pouchkina-Stantcheva N."/>
            <person name="Riddiford N."/>
            <person name="Rosenzvit M."/>
            <person name="Salinas G."/>
            <person name="Wasmuth J.D."/>
            <person name="Zamanian M."/>
            <person name="Zheng Y."/>
            <person name="Cai X."/>
            <person name="Soberon X."/>
            <person name="Olson P.D."/>
            <person name="Laclette J.P."/>
            <person name="Brehm K."/>
            <person name="Berriman M."/>
            <person name="Garciarrubio A."/>
            <person name="Bobes R.J."/>
            <person name="Fragoso G."/>
            <person name="Sanchez-Flores A."/>
            <person name="Estrada K."/>
            <person name="Cevallos M.A."/>
            <person name="Morett E."/>
            <person name="Gonzalez V."/>
            <person name="Portillo T."/>
            <person name="Ochoa-Leyva A."/>
            <person name="Jose M.V."/>
            <person name="Sciutto E."/>
            <person name="Landa A."/>
            <person name="Jimenez L."/>
            <person name="Valdes V."/>
            <person name="Carrero J.C."/>
            <person name="Larralde C."/>
            <person name="Morales-Montor J."/>
            <person name="Limon-Lason J."/>
            <person name="Soberon X."/>
            <person name="Laclette J.P."/>
        </authorList>
    </citation>
    <scope>NUCLEOTIDE SEQUENCE [LARGE SCALE GENOMIC DNA]</scope>
</reference>
<reference evidence="2" key="2">
    <citation type="submission" date="2015-11" db="EMBL/GenBank/DDBJ databases">
        <authorList>
            <person name="Zhang Y."/>
            <person name="Guo Z."/>
        </authorList>
    </citation>
    <scope>NUCLEOTIDE SEQUENCE</scope>
</reference>
<organism evidence="2 3">
    <name type="scientific">Echinococcus multilocularis</name>
    <name type="common">Fox tapeworm</name>
    <dbReference type="NCBI Taxonomy" id="6211"/>
    <lineage>
        <taxon>Eukaryota</taxon>
        <taxon>Metazoa</taxon>
        <taxon>Spiralia</taxon>
        <taxon>Lophotrochozoa</taxon>
        <taxon>Platyhelminthes</taxon>
        <taxon>Cestoda</taxon>
        <taxon>Eucestoda</taxon>
        <taxon>Cyclophyllidea</taxon>
        <taxon>Taeniidae</taxon>
        <taxon>Echinococcus</taxon>
    </lineage>
</organism>
<dbReference type="GO" id="GO:0016740">
    <property type="term" value="F:transferase activity"/>
    <property type="evidence" value="ECO:0007669"/>
    <property type="project" value="UniProtKB-KW"/>
</dbReference>
<proteinExistence type="predicted"/>
<evidence type="ECO:0000256" key="1">
    <source>
        <dbReference type="ARBA" id="ARBA00022679"/>
    </source>
</evidence>
<dbReference type="Proteomes" id="UP000017246">
    <property type="component" value="Unassembled WGS sequence"/>
</dbReference>
<evidence type="ECO:0000313" key="2">
    <source>
        <dbReference type="EMBL" id="CUT98578.1"/>
    </source>
</evidence>
<dbReference type="InterPro" id="IPR029035">
    <property type="entry name" value="DHS-like_NAD/FAD-binding_dom"/>
</dbReference>
<dbReference type="InterPro" id="IPR026591">
    <property type="entry name" value="Sirtuin_cat_small_dom_sf"/>
</dbReference>
<keyword evidence="1" id="KW-0808">Transferase</keyword>
<sequence>MLLKAPDVSANSGAIAVKDLPHYGECGGFLRLHVVWFNEHLPDNLRGGTSCSGCSRRLSGSRHQFGCLPRRGTAYLDRYSWYSCGRGQCGAHADHFQRCVSDQ</sequence>
<dbReference type="OrthoDB" id="424302at2759"/>
<dbReference type="Gene3D" id="3.30.1600.10">
    <property type="entry name" value="SIR2/SIRT2 'Small Domain"/>
    <property type="match status" value="1"/>
</dbReference>
<protein>
    <submittedName>
        <fullName evidence="2">NAD dependent protein deacylase sirtuin5 mitochondrial</fullName>
    </submittedName>
</protein>
<dbReference type="SUPFAM" id="SSF52467">
    <property type="entry name" value="DHS-like NAD/FAD-binding domain"/>
    <property type="match status" value="1"/>
</dbReference>
<keyword evidence="3" id="KW-1185">Reference proteome</keyword>
<dbReference type="EMBL" id="LN902841">
    <property type="protein sequence ID" value="CUT98578.1"/>
    <property type="molecule type" value="Genomic_DNA"/>
</dbReference>